<dbReference type="EMBL" id="BIXY01000015">
    <property type="protein sequence ID" value="GCF07882.1"/>
    <property type="molecule type" value="Genomic_DNA"/>
</dbReference>
<evidence type="ECO:0000313" key="1">
    <source>
        <dbReference type="EMBL" id="GCF07882.1"/>
    </source>
</evidence>
<dbReference type="Proteomes" id="UP000322530">
    <property type="component" value="Unassembled WGS sequence"/>
</dbReference>
<organism evidence="1 2">
    <name type="scientific">Dictyobacter arantiisoli</name>
    <dbReference type="NCBI Taxonomy" id="2014874"/>
    <lineage>
        <taxon>Bacteria</taxon>
        <taxon>Bacillati</taxon>
        <taxon>Chloroflexota</taxon>
        <taxon>Ktedonobacteria</taxon>
        <taxon>Ktedonobacterales</taxon>
        <taxon>Dictyobacteraceae</taxon>
        <taxon>Dictyobacter</taxon>
    </lineage>
</organism>
<evidence type="ECO:0000313" key="2">
    <source>
        <dbReference type="Proteomes" id="UP000322530"/>
    </source>
</evidence>
<proteinExistence type="predicted"/>
<dbReference type="AlphaFoldDB" id="A0A5A5T905"/>
<gene>
    <name evidence="1" type="ORF">KDI_14460</name>
</gene>
<sequence length="68" mass="7513">MINNHTFFVAVTRGAQGYRDSVFHAMPAAMLEKNFCGSDGFRTALLRPVASGISVPISWGRPPDIIYR</sequence>
<accession>A0A5A5T905</accession>
<dbReference type="RefSeq" id="WP_149400889.1">
    <property type="nucleotide sequence ID" value="NZ_BIXY01000015.1"/>
</dbReference>
<dbReference type="OrthoDB" id="166789at2"/>
<keyword evidence="2" id="KW-1185">Reference proteome</keyword>
<protein>
    <submittedName>
        <fullName evidence="1">Uncharacterized protein</fullName>
    </submittedName>
</protein>
<reference evidence="1 2" key="1">
    <citation type="submission" date="2019-01" db="EMBL/GenBank/DDBJ databases">
        <title>Draft genome sequence of Dictyobacter sp. Uno17.</title>
        <authorList>
            <person name="Wang C.M."/>
            <person name="Zheng Y."/>
            <person name="Sakai Y."/>
            <person name="Abe K."/>
            <person name="Yokota A."/>
            <person name="Yabe S."/>
        </authorList>
    </citation>
    <scope>NUCLEOTIDE SEQUENCE [LARGE SCALE GENOMIC DNA]</scope>
    <source>
        <strain evidence="1 2">Uno17</strain>
    </source>
</reference>
<comment type="caution">
    <text evidence="1">The sequence shown here is derived from an EMBL/GenBank/DDBJ whole genome shotgun (WGS) entry which is preliminary data.</text>
</comment>
<name>A0A5A5T905_9CHLR</name>